<evidence type="ECO:0000313" key="1">
    <source>
        <dbReference type="EMBL" id="SPZ98577.1"/>
    </source>
</evidence>
<reference evidence="1 2" key="1">
    <citation type="submission" date="2018-06" db="EMBL/GenBank/DDBJ databases">
        <authorList>
            <consortium name="Pathogen Informatics"/>
            <person name="Doyle S."/>
        </authorList>
    </citation>
    <scope>NUCLEOTIDE SEQUENCE [LARGE SCALE GENOMIC DNA]</scope>
    <source>
        <strain evidence="1 2">NCTC7878</strain>
    </source>
</reference>
<accession>A0A2X2JWU2</accession>
<proteinExistence type="predicted"/>
<protein>
    <submittedName>
        <fullName evidence="1">Uncharacterized protein</fullName>
    </submittedName>
</protein>
<name>A0A2X2JWU2_STAAU</name>
<sequence length="43" mass="4540">MTGNISTGKLFFKAVAEITKGNVKAENTGEKGSFSNLGNCIMM</sequence>
<gene>
    <name evidence="1" type="ORF">NCTC7878_01975</name>
</gene>
<dbReference type="AlphaFoldDB" id="A0A2X2JWU2"/>
<dbReference type="EMBL" id="UAUX01000008">
    <property type="protein sequence ID" value="SPZ98577.1"/>
    <property type="molecule type" value="Genomic_DNA"/>
</dbReference>
<evidence type="ECO:0000313" key="2">
    <source>
        <dbReference type="Proteomes" id="UP000249913"/>
    </source>
</evidence>
<dbReference type="Proteomes" id="UP000249913">
    <property type="component" value="Unassembled WGS sequence"/>
</dbReference>
<organism evidence="1 2">
    <name type="scientific">Staphylococcus aureus</name>
    <dbReference type="NCBI Taxonomy" id="1280"/>
    <lineage>
        <taxon>Bacteria</taxon>
        <taxon>Bacillati</taxon>
        <taxon>Bacillota</taxon>
        <taxon>Bacilli</taxon>
        <taxon>Bacillales</taxon>
        <taxon>Staphylococcaceae</taxon>
        <taxon>Staphylococcus</taxon>
    </lineage>
</organism>